<evidence type="ECO:0000259" key="3">
    <source>
        <dbReference type="SMART" id="SM00460"/>
    </source>
</evidence>
<dbReference type="Pfam" id="PF00868">
    <property type="entry name" value="Transglut_N"/>
    <property type="match status" value="1"/>
</dbReference>
<dbReference type="InterPro" id="IPR038765">
    <property type="entry name" value="Papain-like_cys_pep_sf"/>
</dbReference>
<dbReference type="Pfam" id="PF01841">
    <property type="entry name" value="Transglut_core"/>
    <property type="match status" value="1"/>
</dbReference>
<feature type="region of interest" description="Disordered" evidence="2">
    <location>
        <begin position="74"/>
        <end position="114"/>
    </location>
</feature>
<feature type="domain" description="Transglutaminase-like" evidence="3">
    <location>
        <begin position="537"/>
        <end position="634"/>
    </location>
</feature>
<name>A0AAV1M5R2_9NEOP</name>
<dbReference type="InterPro" id="IPR014756">
    <property type="entry name" value="Ig_E-set"/>
</dbReference>
<feature type="region of interest" description="Disordered" evidence="2">
    <location>
        <begin position="1"/>
        <end position="21"/>
    </location>
</feature>
<evidence type="ECO:0000313" key="5">
    <source>
        <dbReference type="Proteomes" id="UP001314205"/>
    </source>
</evidence>
<dbReference type="SUPFAM" id="SSF81296">
    <property type="entry name" value="E set domains"/>
    <property type="match status" value="2"/>
</dbReference>
<dbReference type="InterPro" id="IPR001102">
    <property type="entry name" value="Transglutaminase_N"/>
</dbReference>
<dbReference type="InterPro" id="IPR002931">
    <property type="entry name" value="Transglutaminase-like"/>
</dbReference>
<dbReference type="FunFam" id="2.60.40.10:FF:000090">
    <property type="entry name" value="Protein-glutamine gamma-glutamyltransferase 2"/>
    <property type="match status" value="1"/>
</dbReference>
<dbReference type="GO" id="GO:0003810">
    <property type="term" value="F:protein-glutamine gamma-glutamyltransferase activity"/>
    <property type="evidence" value="ECO:0007669"/>
    <property type="project" value="InterPro"/>
</dbReference>
<comment type="similarity">
    <text evidence="1">Belongs to the transglutaminase superfamily. Transglutaminase family.</text>
</comment>
<dbReference type="InterPro" id="IPR036985">
    <property type="entry name" value="Transglutaminase-like_sf"/>
</dbReference>
<keyword evidence="5" id="KW-1185">Reference proteome</keyword>
<dbReference type="InterPro" id="IPR050779">
    <property type="entry name" value="Transglutaminase"/>
</dbReference>
<dbReference type="InterPro" id="IPR008958">
    <property type="entry name" value="Transglutaminase_C"/>
</dbReference>
<dbReference type="InterPro" id="IPR013783">
    <property type="entry name" value="Ig-like_fold"/>
</dbReference>
<dbReference type="FunFam" id="3.90.260.10:FF:000002">
    <property type="entry name" value="Erythrocyte membrane protein band 4.2"/>
    <property type="match status" value="1"/>
</dbReference>
<dbReference type="SUPFAM" id="SSF54001">
    <property type="entry name" value="Cysteine proteinases"/>
    <property type="match status" value="1"/>
</dbReference>
<reference evidence="4 5" key="1">
    <citation type="submission" date="2023-11" db="EMBL/GenBank/DDBJ databases">
        <authorList>
            <person name="Hedman E."/>
            <person name="Englund M."/>
            <person name="Stromberg M."/>
            <person name="Nyberg Akerstrom W."/>
            <person name="Nylinder S."/>
            <person name="Jareborg N."/>
            <person name="Kallberg Y."/>
            <person name="Kronander E."/>
        </authorList>
    </citation>
    <scope>NUCLEOTIDE SEQUENCE [LARGE SCALE GENOMIC DNA]</scope>
</reference>
<feature type="compositionally biased region" description="Low complexity" evidence="2">
    <location>
        <begin position="12"/>
        <end position="21"/>
    </location>
</feature>
<dbReference type="SMART" id="SM00460">
    <property type="entry name" value="TGc"/>
    <property type="match status" value="1"/>
</dbReference>
<dbReference type="SUPFAM" id="SSF49309">
    <property type="entry name" value="Transglutaminase, two C-terminal domains"/>
    <property type="match status" value="2"/>
</dbReference>
<protein>
    <recommendedName>
        <fullName evidence="3">Transglutaminase-like domain-containing protein</fullName>
    </recommendedName>
</protein>
<organism evidence="4 5">
    <name type="scientific">Parnassius mnemosyne</name>
    <name type="common">clouded apollo</name>
    <dbReference type="NCBI Taxonomy" id="213953"/>
    <lineage>
        <taxon>Eukaryota</taxon>
        <taxon>Metazoa</taxon>
        <taxon>Ecdysozoa</taxon>
        <taxon>Arthropoda</taxon>
        <taxon>Hexapoda</taxon>
        <taxon>Insecta</taxon>
        <taxon>Pterygota</taxon>
        <taxon>Neoptera</taxon>
        <taxon>Endopterygota</taxon>
        <taxon>Lepidoptera</taxon>
        <taxon>Glossata</taxon>
        <taxon>Ditrysia</taxon>
        <taxon>Papilionoidea</taxon>
        <taxon>Papilionidae</taxon>
        <taxon>Parnassiinae</taxon>
        <taxon>Parnassini</taxon>
        <taxon>Parnassius</taxon>
        <taxon>Driopa</taxon>
    </lineage>
</organism>
<dbReference type="Gene3D" id="2.60.40.10">
    <property type="entry name" value="Immunoglobulins"/>
    <property type="match status" value="4"/>
</dbReference>
<comment type="caution">
    <text evidence="4">The sequence shown here is derived from an EMBL/GenBank/DDBJ whole genome shotgun (WGS) entry which is preliminary data.</text>
</comment>
<evidence type="ECO:0000313" key="4">
    <source>
        <dbReference type="EMBL" id="CAK1602976.1"/>
    </source>
</evidence>
<sequence length="971" mass="110406">MCTVSKASMEKMSSSMTSSMTGMGLGGITGLTTALSTLSCVREPQITIGGMPSNYVPGLSASYNISSFCHRPGQTRRCPMQRAGPSAQHRPGRSHSTGALHRMKHSSRNSPNTQYTHNLICKLADQNERRRRHDTMEMIPPNYYSQQPLKVELTEFYSRDNSKDHHTEQYELVNDNVLPNPVLRRGQNFFFAVRFDRTYDKQQDVTRIVFCYGPKPSVTKGTRVVLSVNWNTQQTIFQHSRDMMGLGMARMQDISTTTAPVGTMGTVGTISTISAMSPICGIRETTTYGVRRSSFSNETMSLQHSPLSPPGPIERPVIERYSATTQHSSYGRSFGSGHESHHGSMNNLASICHEMDKWDISVQRQDGNTITFQVHVPATAPVGVWNCWVQTSRVGQRDNRHDYKCDEDIYILFNPWCREDTVYMDNDAFRNEYVLNEQGKIWCGTWRQPIGRKWIYGQFDDVVLPACMYLLERSGLEHSERGNPVRVCRAISSMINANADDDGLMVGRYDGEYKDGVSPHAWTGSVAILERYLTDGGRPVEYGQCWVFSGLVVTICRALGIPCRSVTNYVSAHDTSRTFTVDKYFDRDGNEVPNGPDEDCYDSCWNFHVWNDVWMQRLDLPQGYSGWQIIDATPQEEAEAVYHCGPASVEAVRRGEVGFQYDTPFMYGQLNSELCLFQEEENSDWGFIRMSSNQYQVGRKILTKNPSRDDDEGDSDLLEITPEYKTVDSSCPERLTVIASCRGYQRLQQYYEFPDRNLEDVHFDLMDIDIVPYGQPFDCTMNIQNKSQEDRTIICVLTASACYYTGAIASKLRRAQGEFIVRAGQREVLKLHVTPQEYMDKLVDHSIVKIHAMAYVKQTRQAWSDEDDFPLHKPRMQVQVRSQPSVGQECSVTLSFQNPLTVHLTDCYFTVEGPGVQRPRQIRFRDVKPGEFVNYQDKFIPRRSGERRIVATFSSREMDEIFGCTVANVRG</sequence>
<accession>A0AAV1M5R2</accession>
<dbReference type="InterPro" id="IPR036238">
    <property type="entry name" value="Transglutaminase_C_sf"/>
</dbReference>
<dbReference type="Proteomes" id="UP001314205">
    <property type="component" value="Unassembled WGS sequence"/>
</dbReference>
<dbReference type="Gene3D" id="3.90.260.10">
    <property type="entry name" value="Transglutaminase-like"/>
    <property type="match status" value="1"/>
</dbReference>
<evidence type="ECO:0000256" key="1">
    <source>
        <dbReference type="ARBA" id="ARBA00005968"/>
    </source>
</evidence>
<dbReference type="PANTHER" id="PTHR11590">
    <property type="entry name" value="PROTEIN-GLUTAMINE GAMMA-GLUTAMYLTRANSFERASE"/>
    <property type="match status" value="1"/>
</dbReference>
<dbReference type="AlphaFoldDB" id="A0AAV1M5R2"/>
<gene>
    <name evidence="4" type="ORF">PARMNEM_LOCUS21400</name>
</gene>
<proteinExistence type="inferred from homology"/>
<evidence type="ECO:0000256" key="2">
    <source>
        <dbReference type="SAM" id="MobiDB-lite"/>
    </source>
</evidence>
<dbReference type="Pfam" id="PF00927">
    <property type="entry name" value="Transglut_C"/>
    <property type="match status" value="2"/>
</dbReference>
<dbReference type="PANTHER" id="PTHR11590:SF52">
    <property type="entry name" value="HEMOCYTE PROTEIN-GLUTAMINE GAMMA-GLUTAMYLTRANSFERASE-LIKE PROTEIN"/>
    <property type="match status" value="1"/>
</dbReference>
<dbReference type="EMBL" id="CAVLGL010000148">
    <property type="protein sequence ID" value="CAK1602976.1"/>
    <property type="molecule type" value="Genomic_DNA"/>
</dbReference>